<name>A0ACB9HT81_9ASTR</name>
<gene>
    <name evidence="1" type="ORF">L1987_33790</name>
</gene>
<comment type="caution">
    <text evidence="1">The sequence shown here is derived from an EMBL/GenBank/DDBJ whole genome shotgun (WGS) entry which is preliminary data.</text>
</comment>
<evidence type="ECO:0000313" key="1">
    <source>
        <dbReference type="EMBL" id="KAI3798513.1"/>
    </source>
</evidence>
<organism evidence="1 2">
    <name type="scientific">Smallanthus sonchifolius</name>
    <dbReference type="NCBI Taxonomy" id="185202"/>
    <lineage>
        <taxon>Eukaryota</taxon>
        <taxon>Viridiplantae</taxon>
        <taxon>Streptophyta</taxon>
        <taxon>Embryophyta</taxon>
        <taxon>Tracheophyta</taxon>
        <taxon>Spermatophyta</taxon>
        <taxon>Magnoliopsida</taxon>
        <taxon>eudicotyledons</taxon>
        <taxon>Gunneridae</taxon>
        <taxon>Pentapetalae</taxon>
        <taxon>asterids</taxon>
        <taxon>campanulids</taxon>
        <taxon>Asterales</taxon>
        <taxon>Asteraceae</taxon>
        <taxon>Asteroideae</taxon>
        <taxon>Heliantheae alliance</taxon>
        <taxon>Millerieae</taxon>
        <taxon>Smallanthus</taxon>
    </lineage>
</organism>
<sequence length="126" mass="14448">MLSRFRDCLANAEPLRSIKSLLEELQTADGHYKYILLFSDGHYKEVALSHSIFSRGPNDSPLSPYTLPYLPFLFPYSKLQRSRELRARVQVAGVLLLRDRHLLSSIFIVIVIVIVFFSDLILIPSI</sequence>
<dbReference type="EMBL" id="CM042028">
    <property type="protein sequence ID" value="KAI3798513.1"/>
    <property type="molecule type" value="Genomic_DNA"/>
</dbReference>
<keyword evidence="2" id="KW-1185">Reference proteome</keyword>
<reference evidence="2" key="1">
    <citation type="journal article" date="2022" name="Mol. Ecol. Resour.">
        <title>The genomes of chicory, endive, great burdock and yacon provide insights into Asteraceae palaeo-polyploidization history and plant inulin production.</title>
        <authorList>
            <person name="Fan W."/>
            <person name="Wang S."/>
            <person name="Wang H."/>
            <person name="Wang A."/>
            <person name="Jiang F."/>
            <person name="Liu H."/>
            <person name="Zhao H."/>
            <person name="Xu D."/>
            <person name="Zhang Y."/>
        </authorList>
    </citation>
    <scope>NUCLEOTIDE SEQUENCE [LARGE SCALE GENOMIC DNA]</scope>
    <source>
        <strain evidence="2">cv. Yunnan</strain>
    </source>
</reference>
<dbReference type="Proteomes" id="UP001056120">
    <property type="component" value="Linkage Group LG11"/>
</dbReference>
<proteinExistence type="predicted"/>
<evidence type="ECO:0000313" key="2">
    <source>
        <dbReference type="Proteomes" id="UP001056120"/>
    </source>
</evidence>
<reference evidence="1 2" key="2">
    <citation type="journal article" date="2022" name="Mol. Ecol. Resour.">
        <title>The genomes of chicory, endive, great burdock and yacon provide insights into Asteraceae paleo-polyploidization history and plant inulin production.</title>
        <authorList>
            <person name="Fan W."/>
            <person name="Wang S."/>
            <person name="Wang H."/>
            <person name="Wang A."/>
            <person name="Jiang F."/>
            <person name="Liu H."/>
            <person name="Zhao H."/>
            <person name="Xu D."/>
            <person name="Zhang Y."/>
        </authorList>
    </citation>
    <scope>NUCLEOTIDE SEQUENCE [LARGE SCALE GENOMIC DNA]</scope>
    <source>
        <strain evidence="2">cv. Yunnan</strain>
        <tissue evidence="1">Leaves</tissue>
    </source>
</reference>
<protein>
    <submittedName>
        <fullName evidence="1">Uncharacterized protein</fullName>
    </submittedName>
</protein>
<accession>A0ACB9HT81</accession>